<keyword evidence="1" id="KW-0472">Membrane</keyword>
<organism evidence="2 3">
    <name type="scientific">Cylicostephanus goldi</name>
    <name type="common">Nematode worm</name>
    <dbReference type="NCBI Taxonomy" id="71465"/>
    <lineage>
        <taxon>Eukaryota</taxon>
        <taxon>Metazoa</taxon>
        <taxon>Ecdysozoa</taxon>
        <taxon>Nematoda</taxon>
        <taxon>Chromadorea</taxon>
        <taxon>Rhabditida</taxon>
        <taxon>Rhabditina</taxon>
        <taxon>Rhabditomorpha</taxon>
        <taxon>Strongyloidea</taxon>
        <taxon>Strongylidae</taxon>
        <taxon>Cylicostephanus</taxon>
    </lineage>
</organism>
<dbReference type="Gene3D" id="3.30.30.110">
    <property type="entry name" value="Antibacterial factor-related peptide"/>
    <property type="match status" value="1"/>
</dbReference>
<protein>
    <submittedName>
        <fullName evidence="2">Uncharacterized protein</fullName>
    </submittedName>
</protein>
<accession>A0A3P7QKG9</accession>
<proteinExistence type="predicted"/>
<dbReference type="InterPro" id="IPR038204">
    <property type="entry name" value="Abf-1/2_sf"/>
</dbReference>
<keyword evidence="3" id="KW-1185">Reference proteome</keyword>
<keyword evidence="1" id="KW-0812">Transmembrane</keyword>
<keyword evidence="1" id="KW-1133">Transmembrane helix</keyword>
<dbReference type="Proteomes" id="UP000271889">
    <property type="component" value="Unassembled WGS sequence"/>
</dbReference>
<dbReference type="EMBL" id="UYRV01118923">
    <property type="protein sequence ID" value="VDN31416.1"/>
    <property type="molecule type" value="Genomic_DNA"/>
</dbReference>
<dbReference type="OrthoDB" id="5786696at2759"/>
<evidence type="ECO:0000256" key="1">
    <source>
        <dbReference type="SAM" id="Phobius"/>
    </source>
</evidence>
<feature type="transmembrane region" description="Helical" evidence="1">
    <location>
        <begin position="16"/>
        <end position="34"/>
    </location>
</feature>
<evidence type="ECO:0000313" key="2">
    <source>
        <dbReference type="EMBL" id="VDN31416.1"/>
    </source>
</evidence>
<sequence length="99" mass="11075">MCSVFKSVLTAILLKMNYFSTLVTLFVILGLGLGDMDLSTCARMDDNPELMKASTEACIAKCKSQVKPFHPLFVIKSHLDENQTLAWNESVEEETETKN</sequence>
<name>A0A3P7QKG9_CYLGO</name>
<gene>
    <name evidence="2" type="ORF">CGOC_LOCUS11811</name>
</gene>
<reference evidence="2 3" key="1">
    <citation type="submission" date="2018-11" db="EMBL/GenBank/DDBJ databases">
        <authorList>
            <consortium name="Pathogen Informatics"/>
        </authorList>
    </citation>
    <scope>NUCLEOTIDE SEQUENCE [LARGE SCALE GENOMIC DNA]</scope>
</reference>
<evidence type="ECO:0000313" key="3">
    <source>
        <dbReference type="Proteomes" id="UP000271889"/>
    </source>
</evidence>
<dbReference type="AlphaFoldDB" id="A0A3P7QKG9"/>